<protein>
    <submittedName>
        <fullName evidence="2">Alpha/beta hydrolase</fullName>
    </submittedName>
</protein>
<dbReference type="SUPFAM" id="SSF53474">
    <property type="entry name" value="alpha/beta-Hydrolases"/>
    <property type="match status" value="1"/>
</dbReference>
<keyword evidence="2" id="KW-0378">Hydrolase</keyword>
<evidence type="ECO:0000259" key="1">
    <source>
        <dbReference type="Pfam" id="PF00561"/>
    </source>
</evidence>
<dbReference type="PANTHER" id="PTHR46438">
    <property type="entry name" value="ALPHA/BETA-HYDROLASES SUPERFAMILY PROTEIN"/>
    <property type="match status" value="1"/>
</dbReference>
<keyword evidence="3" id="KW-1185">Reference proteome</keyword>
<dbReference type="PRINTS" id="PR00111">
    <property type="entry name" value="ABHYDROLASE"/>
</dbReference>
<dbReference type="GO" id="GO:0016787">
    <property type="term" value="F:hydrolase activity"/>
    <property type="evidence" value="ECO:0007669"/>
    <property type="project" value="UniProtKB-KW"/>
</dbReference>
<evidence type="ECO:0000313" key="2">
    <source>
        <dbReference type="EMBL" id="GAA1665657.1"/>
    </source>
</evidence>
<dbReference type="Proteomes" id="UP001499947">
    <property type="component" value="Unassembled WGS sequence"/>
</dbReference>
<dbReference type="PANTHER" id="PTHR46438:SF11">
    <property type="entry name" value="LIPASE-RELATED"/>
    <property type="match status" value="1"/>
</dbReference>
<sequence>MTAMEKQPFRRQFSYWGANMVRNGRLSAVIALACAVAGVGLVGCEDSTKADADASAGGRSAAAPEKAADEGLLTGTKKIEVGGRLVNVSCAGTSADGKPVIVLLSGGGDGLEKVAGIQKTLSEKNRVCSYDRLGEGASDKPEGPQTLKSTGKVLTAVLDRVAGDRPVVLAGHSLGGLIAARYAPEHQDRVKGLVLMDATSPTQTADLNKGIPESATGPAVALRDQTLAILHGGEPEMLTVPDGKVRSAGDIPVEVIHHGKQYLAAVPDYGPGLERAWTNGQRKWLAVSSHSRLSTAKNSEHYIYVDQPEVAVRAIERVTSQAADRA</sequence>
<dbReference type="Gene3D" id="3.40.50.1820">
    <property type="entry name" value="alpha/beta hydrolase"/>
    <property type="match status" value="1"/>
</dbReference>
<evidence type="ECO:0000313" key="3">
    <source>
        <dbReference type="Proteomes" id="UP001499947"/>
    </source>
</evidence>
<accession>A0ABN2G640</accession>
<dbReference type="Pfam" id="PF00561">
    <property type="entry name" value="Abhydrolase_1"/>
    <property type="match status" value="1"/>
</dbReference>
<name>A0ABN2G640_9ACTN</name>
<gene>
    <name evidence="2" type="ORF">GCM10009680_01660</name>
</gene>
<comment type="caution">
    <text evidence="2">The sequence shown here is derived from an EMBL/GenBank/DDBJ whole genome shotgun (WGS) entry which is preliminary data.</text>
</comment>
<dbReference type="InterPro" id="IPR000073">
    <property type="entry name" value="AB_hydrolase_1"/>
</dbReference>
<proteinExistence type="predicted"/>
<organism evidence="2 3">
    <name type="scientific">Streptomyces yatensis</name>
    <dbReference type="NCBI Taxonomy" id="155177"/>
    <lineage>
        <taxon>Bacteria</taxon>
        <taxon>Bacillati</taxon>
        <taxon>Actinomycetota</taxon>
        <taxon>Actinomycetes</taxon>
        <taxon>Kitasatosporales</taxon>
        <taxon>Streptomycetaceae</taxon>
        <taxon>Streptomyces</taxon>
        <taxon>Streptomyces violaceusniger group</taxon>
    </lineage>
</organism>
<reference evidence="2 3" key="1">
    <citation type="journal article" date="2019" name="Int. J. Syst. Evol. Microbiol.">
        <title>The Global Catalogue of Microorganisms (GCM) 10K type strain sequencing project: providing services to taxonomists for standard genome sequencing and annotation.</title>
        <authorList>
            <consortium name="The Broad Institute Genomics Platform"/>
            <consortium name="The Broad Institute Genome Sequencing Center for Infectious Disease"/>
            <person name="Wu L."/>
            <person name="Ma J."/>
        </authorList>
    </citation>
    <scope>NUCLEOTIDE SEQUENCE [LARGE SCALE GENOMIC DNA]</scope>
    <source>
        <strain evidence="2 3">JCM 13244</strain>
    </source>
</reference>
<dbReference type="EMBL" id="BAAALR010000002">
    <property type="protein sequence ID" value="GAA1665657.1"/>
    <property type="molecule type" value="Genomic_DNA"/>
</dbReference>
<feature type="domain" description="AB hydrolase-1" evidence="1">
    <location>
        <begin position="99"/>
        <end position="207"/>
    </location>
</feature>
<dbReference type="InterPro" id="IPR029058">
    <property type="entry name" value="AB_hydrolase_fold"/>
</dbReference>